<proteinExistence type="predicted"/>
<organism evidence="1 2">
    <name type="scientific">Colletotrichum paranaense</name>
    <dbReference type="NCBI Taxonomy" id="1914294"/>
    <lineage>
        <taxon>Eukaryota</taxon>
        <taxon>Fungi</taxon>
        <taxon>Dikarya</taxon>
        <taxon>Ascomycota</taxon>
        <taxon>Pezizomycotina</taxon>
        <taxon>Sordariomycetes</taxon>
        <taxon>Hypocreomycetidae</taxon>
        <taxon>Glomerellales</taxon>
        <taxon>Glomerellaceae</taxon>
        <taxon>Colletotrichum</taxon>
        <taxon>Colletotrichum acutatum species complex</taxon>
    </lineage>
</organism>
<accession>A0ABQ9S6D9</accession>
<evidence type="ECO:0000313" key="2">
    <source>
        <dbReference type="Proteomes" id="UP001241169"/>
    </source>
</evidence>
<protein>
    <submittedName>
        <fullName evidence="1">Uncharacterized protein</fullName>
    </submittedName>
</protein>
<reference evidence="1 2" key="1">
    <citation type="submission" date="2016-10" db="EMBL/GenBank/DDBJ databases">
        <title>The genome sequence of Colletotrichum fioriniae PJ7.</title>
        <authorList>
            <person name="Baroncelli R."/>
        </authorList>
    </citation>
    <scope>NUCLEOTIDE SEQUENCE [LARGE SCALE GENOMIC DNA]</scope>
    <source>
        <strain evidence="1 2">IMI 384185</strain>
    </source>
</reference>
<dbReference type="GeneID" id="85380550"/>
<sequence length="40" mass="4339">MRTSGTLSSHSRMALAIASGSTWHTMRCASSFRDCYGNSI</sequence>
<dbReference type="Proteomes" id="UP001241169">
    <property type="component" value="Unassembled WGS sequence"/>
</dbReference>
<dbReference type="EMBL" id="MOPA01000011">
    <property type="protein sequence ID" value="KAK1527837.1"/>
    <property type="molecule type" value="Genomic_DNA"/>
</dbReference>
<evidence type="ECO:0000313" key="1">
    <source>
        <dbReference type="EMBL" id="KAK1527837.1"/>
    </source>
</evidence>
<dbReference type="RefSeq" id="XP_060344184.1">
    <property type="nucleotide sequence ID" value="XM_060496651.1"/>
</dbReference>
<gene>
    <name evidence="1" type="ORF">CPAR01_12395</name>
</gene>
<keyword evidence="2" id="KW-1185">Reference proteome</keyword>
<name>A0ABQ9S6D9_9PEZI</name>
<comment type="caution">
    <text evidence="1">The sequence shown here is derived from an EMBL/GenBank/DDBJ whole genome shotgun (WGS) entry which is preliminary data.</text>
</comment>